<keyword evidence="2" id="KW-1185">Reference proteome</keyword>
<sequence length="164" mass="17734">MISFLFSLLLVPLLPELANPADQHSDDLNLLAQRIRQSQEILPQTPMDLTQAQVESARDLPLITGRLFDWSATQRNAKGEVPAANDLPVETLRLTGMIESAGQRVAILNDGQKDHVVAVGSYVLNTYKVISFGVNRVVLMPLDGLAGGKPLELNLMPGTLPGGL</sequence>
<accession>A0AA86J0F1</accession>
<dbReference type="AlphaFoldDB" id="A0AA86J0F1"/>
<gene>
    <name evidence="1" type="ORF">RGQ30_27880</name>
</gene>
<evidence type="ECO:0000313" key="1">
    <source>
        <dbReference type="EMBL" id="BET27287.1"/>
    </source>
</evidence>
<organism evidence="1 2">
    <name type="scientific">Limnobacter thiooxidans</name>
    <dbReference type="NCBI Taxonomy" id="131080"/>
    <lineage>
        <taxon>Bacteria</taxon>
        <taxon>Pseudomonadati</taxon>
        <taxon>Pseudomonadota</taxon>
        <taxon>Betaproteobacteria</taxon>
        <taxon>Burkholderiales</taxon>
        <taxon>Burkholderiaceae</taxon>
        <taxon>Limnobacter</taxon>
    </lineage>
</organism>
<dbReference type="EMBL" id="AP028947">
    <property type="protein sequence ID" value="BET27287.1"/>
    <property type="molecule type" value="Genomic_DNA"/>
</dbReference>
<name>A0AA86J0F1_9BURK</name>
<dbReference type="KEGG" id="lto:RGQ30_27880"/>
<proteinExistence type="predicted"/>
<reference evidence="1 2" key="1">
    <citation type="submission" date="2023-10" db="EMBL/GenBank/DDBJ databases">
        <title>Complete Genome Sequence of Limnobacter thiooxidans CS-K2T, Isolated from freshwater lake sediments in Bavaria, Germany.</title>
        <authorList>
            <person name="Naruki M."/>
            <person name="Watanabe A."/>
            <person name="Warashina T."/>
            <person name="Morita T."/>
            <person name="Arakawa K."/>
        </authorList>
    </citation>
    <scope>NUCLEOTIDE SEQUENCE [LARGE SCALE GENOMIC DNA]</scope>
    <source>
        <strain evidence="1 2">CS-K2</strain>
    </source>
</reference>
<dbReference type="RefSeq" id="WP_130557615.1">
    <property type="nucleotide sequence ID" value="NZ_AP028947.1"/>
</dbReference>
<dbReference type="Proteomes" id="UP001329151">
    <property type="component" value="Chromosome"/>
</dbReference>
<evidence type="ECO:0000313" key="2">
    <source>
        <dbReference type="Proteomes" id="UP001329151"/>
    </source>
</evidence>
<protein>
    <submittedName>
        <fullName evidence="1">Uncharacterized protein</fullName>
    </submittedName>
</protein>